<organism evidence="3">
    <name type="scientific">Pseudomonas iranensis</name>
    <dbReference type="NCBI Taxonomy" id="2745503"/>
    <lineage>
        <taxon>Bacteria</taxon>
        <taxon>Pseudomonadati</taxon>
        <taxon>Pseudomonadota</taxon>
        <taxon>Gammaproteobacteria</taxon>
        <taxon>Pseudomonadales</taxon>
        <taxon>Pseudomonadaceae</taxon>
        <taxon>Pseudomonas</taxon>
    </lineage>
</organism>
<sequence>MNLRHLSAAIAGKPAPTGNFCVVANFLKIAVICGSWLASDGGRTISAKLSALLLTSLLSLNVFAAPAQLKVEAHLNPSEGAMVGGLVELQLDVLTDTWFTSAAALPDLQLDGALVMPPNGQAQHLNQTIDGQSFNGLRYSYLITPNVARSFDIPALTVRARLGQATEEISAQSQPLSFSAAQPPGFAPGETPLVASGLRLKQIVTNSATPLKVGDSITRELTLQADGALAMALPIPTFSDVDGLSRYAKTPQVKALDDGRGNILGGQRVDSASYRIDSAGTYTLPAIRVKWWDASARQIRSAEVPSVSFEAAANNAYKPVFSLAQDLRQLQQNHLHFSSRWLLWLALAVGLAVGVYLLRPVAVRAHQRWLAHKRAKQLAWQHSPAFAWQQIAPQLQARPAQLTALYLWLRRSRLGLKLTGAGPRLQGLLRGLYGRQSAVEQTLVQLRQSLSTLQSQVARQQAKPAPALRPLNPVHEKDFT</sequence>
<protein>
    <recommendedName>
        <fullName evidence="4">Protein BatD</fullName>
    </recommendedName>
</protein>
<feature type="transmembrane region" description="Helical" evidence="2">
    <location>
        <begin position="341"/>
        <end position="358"/>
    </location>
</feature>
<feature type="region of interest" description="Disordered" evidence="1">
    <location>
        <begin position="461"/>
        <end position="480"/>
    </location>
</feature>
<dbReference type="EMBL" id="CP157354">
    <property type="protein sequence ID" value="XBL98341.1"/>
    <property type="molecule type" value="Genomic_DNA"/>
</dbReference>
<reference evidence="3" key="1">
    <citation type="submission" date="2024-05" db="EMBL/GenBank/DDBJ databases">
        <title>Draft genome sequence of Pseudomonas iranensis M7D1.</title>
        <authorList>
            <person name="Miller S.L."/>
            <person name="Nsubuga A."/>
            <person name="Lu N."/>
            <person name="King J."/>
            <person name="Shears P."/>
            <person name="Lawson P.A."/>
        </authorList>
    </citation>
    <scope>NUCLEOTIDE SEQUENCE</scope>
    <source>
        <strain evidence="3">M7D1</strain>
    </source>
</reference>
<gene>
    <name evidence="3" type="ORF">ABHN08_10375</name>
</gene>
<dbReference type="PANTHER" id="PTHR40940:SF1">
    <property type="entry name" value="PROTEIN BATD"/>
    <property type="match status" value="1"/>
</dbReference>
<evidence type="ECO:0008006" key="4">
    <source>
        <dbReference type="Google" id="ProtNLM"/>
    </source>
</evidence>
<keyword evidence="2" id="KW-0812">Transmembrane</keyword>
<name>A0AAU7F3B0_9PSED</name>
<dbReference type="AlphaFoldDB" id="A0AAU7F3B0"/>
<keyword evidence="2" id="KW-1133">Transmembrane helix</keyword>
<evidence type="ECO:0000256" key="2">
    <source>
        <dbReference type="SAM" id="Phobius"/>
    </source>
</evidence>
<dbReference type="InterPro" id="IPR025738">
    <property type="entry name" value="BatD"/>
</dbReference>
<evidence type="ECO:0000256" key="1">
    <source>
        <dbReference type="SAM" id="MobiDB-lite"/>
    </source>
</evidence>
<accession>A0AAU7F3B0</accession>
<keyword evidence="2" id="KW-0472">Membrane</keyword>
<proteinExistence type="predicted"/>
<evidence type="ECO:0000313" key="3">
    <source>
        <dbReference type="EMBL" id="XBL98341.1"/>
    </source>
</evidence>
<dbReference type="PANTHER" id="PTHR40940">
    <property type="entry name" value="PROTEIN BATD-RELATED"/>
    <property type="match status" value="1"/>
</dbReference>